<evidence type="ECO:0000313" key="1">
    <source>
        <dbReference type="EMBL" id="SPZ94985.1"/>
    </source>
</evidence>
<dbReference type="AlphaFoldDB" id="A0A2X2K4H7"/>
<reference evidence="1 2" key="1">
    <citation type="submission" date="2018-06" db="EMBL/GenBank/DDBJ databases">
        <authorList>
            <consortium name="Pathogen Informatics"/>
            <person name="Doyle S."/>
        </authorList>
    </citation>
    <scope>NUCLEOTIDE SEQUENCE [LARGE SCALE GENOMIC DNA]</scope>
    <source>
        <strain evidence="1 2">NCTC11343</strain>
    </source>
</reference>
<dbReference type="Proteomes" id="UP000251241">
    <property type="component" value="Unassembled WGS sequence"/>
</dbReference>
<gene>
    <name evidence="1" type="ORF">NCTC11343_05688</name>
</gene>
<dbReference type="EMBL" id="UAUU01000011">
    <property type="protein sequence ID" value="SPZ94985.1"/>
    <property type="molecule type" value="Genomic_DNA"/>
</dbReference>
<organism evidence="1 2">
    <name type="scientific">Sphingobacterium multivorum</name>
    <dbReference type="NCBI Taxonomy" id="28454"/>
    <lineage>
        <taxon>Bacteria</taxon>
        <taxon>Pseudomonadati</taxon>
        <taxon>Bacteroidota</taxon>
        <taxon>Sphingobacteriia</taxon>
        <taxon>Sphingobacteriales</taxon>
        <taxon>Sphingobacteriaceae</taxon>
        <taxon>Sphingobacterium</taxon>
    </lineage>
</organism>
<evidence type="ECO:0008006" key="3">
    <source>
        <dbReference type="Google" id="ProtNLM"/>
    </source>
</evidence>
<dbReference type="InterPro" id="IPR045788">
    <property type="entry name" value="MobC_2"/>
</dbReference>
<sequence>MATTIHRGGRKPKIEKAIHRYAFRLTDAENARFLALLDQSGLDNKAKFIVSLLFERKINSVVLDKGAMDYCTKLTQFFSQFRAIGVNYNQIVKILHTNFGDKKTVFYIGKLEALTIELATICREILILSKKFETEHLAKKQHL</sequence>
<dbReference type="GeneID" id="99065372"/>
<evidence type="ECO:0000313" key="2">
    <source>
        <dbReference type="Proteomes" id="UP000251241"/>
    </source>
</evidence>
<name>A0A2X2K4H7_SPHMU</name>
<proteinExistence type="predicted"/>
<accession>A0A2X2K4H7</accession>
<dbReference type="RefSeq" id="WP_112376434.1">
    <property type="nucleotide sequence ID" value="NZ_CP069793.1"/>
</dbReference>
<protein>
    <recommendedName>
        <fullName evidence="3">MobA protein</fullName>
    </recommendedName>
</protein>
<dbReference type="Pfam" id="PF19514">
    <property type="entry name" value="MobC_2"/>
    <property type="match status" value="1"/>
</dbReference>
<dbReference type="NCBIfam" id="NF041324">
    <property type="entry name" value="Bacteroid_MobA"/>
    <property type="match status" value="1"/>
</dbReference>